<dbReference type="InterPro" id="IPR025294">
    <property type="entry name" value="DUF4156"/>
</dbReference>
<dbReference type="GeneID" id="56562111"/>
<gene>
    <name evidence="2" type="ORF">UE95_010000</name>
</gene>
<dbReference type="EMBL" id="JYMX02000006">
    <property type="protein sequence ID" value="MCW3711614.1"/>
    <property type="molecule type" value="Genomic_DNA"/>
</dbReference>
<dbReference type="AlphaFoldDB" id="A0A144WDI2"/>
<dbReference type="Pfam" id="PF13698">
    <property type="entry name" value="DUF4156"/>
    <property type="match status" value="1"/>
</dbReference>
<protein>
    <submittedName>
        <fullName evidence="2">DUF4156 domain-containing protein</fullName>
    </submittedName>
</protein>
<feature type="chain" id="PRO_5015050953" evidence="1">
    <location>
        <begin position="24"/>
        <end position="123"/>
    </location>
</feature>
<evidence type="ECO:0000313" key="3">
    <source>
        <dbReference type="Proteomes" id="UP000191686"/>
    </source>
</evidence>
<dbReference type="Proteomes" id="UP000191686">
    <property type="component" value="Unassembled WGS sequence"/>
</dbReference>
<reference evidence="2 3" key="1">
    <citation type="journal article" date="2017" name="Front. Microbiol.">
        <title>Genomics reveals a unique clone of Burkholderia cenocepacia harbouring an actively excising novel genomic island.</title>
        <authorList>
            <person name="Patil P."/>
            <person name="Mali S."/>
            <person name="Midha S."/>
            <person name="Gautam V."/>
            <person name="Dash L."/>
            <person name="Kumar S."/>
            <person name="Shastri J."/>
            <person name="Singhal L."/>
            <person name="Patil P.B."/>
        </authorList>
    </citation>
    <scope>NUCLEOTIDE SEQUENCE [LARGE SCALE GENOMIC DNA]</scope>
    <source>
        <strain evidence="2 3">BC-19</strain>
    </source>
</reference>
<proteinExistence type="predicted"/>
<keyword evidence="1" id="KW-0732">Signal</keyword>
<reference evidence="2 3" key="2">
    <citation type="journal article" date="2017" name="Front. Microbiol.">
        <title>Genomics Reveals a Unique Clone of Burkholderia cenocepacia Harboring an Actively Excising Novel Genomic Island.</title>
        <authorList>
            <person name="Patil P.P."/>
            <person name="Mali S."/>
            <person name="Midha S."/>
            <person name="Gautam V."/>
            <person name="Dash L."/>
            <person name="Kumar S."/>
            <person name="Shastri J."/>
            <person name="Singhal L."/>
            <person name="Patil P.B."/>
        </authorList>
    </citation>
    <scope>NUCLEOTIDE SEQUENCE [LARGE SCALE GENOMIC DNA]</scope>
    <source>
        <strain evidence="2 3">BC-19</strain>
    </source>
</reference>
<dbReference type="PROSITE" id="PS51257">
    <property type="entry name" value="PROKAR_LIPOPROTEIN"/>
    <property type="match status" value="1"/>
</dbReference>
<accession>A0A144WDI2</accession>
<evidence type="ECO:0000313" key="2">
    <source>
        <dbReference type="EMBL" id="MCW3711614.1"/>
    </source>
</evidence>
<comment type="caution">
    <text evidence="2">The sequence shown here is derived from an EMBL/GenBank/DDBJ whole genome shotgun (WGS) entry which is preliminary data.</text>
</comment>
<dbReference type="OrthoDB" id="8565002at2"/>
<feature type="signal peptide" evidence="1">
    <location>
        <begin position="1"/>
        <end position="23"/>
    </location>
</feature>
<name>A0A144WDI2_9BURK</name>
<dbReference type="RefSeq" id="WP_034202340.1">
    <property type="nucleotide sequence ID" value="NZ_CADETK010000003.1"/>
</dbReference>
<sequence>MRPAWLLCLPVALAACAPLEPSAAGRDVRIVTSDPGGTCRHLGDVTGSRGNFLIGGFIPDATLETGARNDLKTRAAALGGNVVVLLTQRGVQSGSFDGTDGGYLRQTGVTLTGSVYRCPGAGA</sequence>
<evidence type="ECO:0000256" key="1">
    <source>
        <dbReference type="SAM" id="SignalP"/>
    </source>
</evidence>
<organism evidence="2 3">
    <name type="scientific">Burkholderia cenocepacia</name>
    <dbReference type="NCBI Taxonomy" id="95486"/>
    <lineage>
        <taxon>Bacteria</taxon>
        <taxon>Pseudomonadati</taxon>
        <taxon>Pseudomonadota</taxon>
        <taxon>Betaproteobacteria</taxon>
        <taxon>Burkholderiales</taxon>
        <taxon>Burkholderiaceae</taxon>
        <taxon>Burkholderia</taxon>
        <taxon>Burkholderia cepacia complex</taxon>
    </lineage>
</organism>